<proteinExistence type="predicted"/>
<dbReference type="PANTHER" id="PTHR47718">
    <property type="entry name" value="OS01G0519700 PROTEIN"/>
    <property type="match status" value="1"/>
</dbReference>
<protein>
    <recommendedName>
        <fullName evidence="2">MULE transposase domain-containing protein</fullName>
    </recommendedName>
</protein>
<evidence type="ECO:0000313" key="3">
    <source>
        <dbReference type="EMBL" id="KAF2322765.1"/>
    </source>
</evidence>
<evidence type="ECO:0000259" key="2">
    <source>
        <dbReference type="Pfam" id="PF10551"/>
    </source>
</evidence>
<evidence type="ECO:0000313" key="4">
    <source>
        <dbReference type="Proteomes" id="UP000467840"/>
    </source>
</evidence>
<comment type="caution">
    <text evidence="3">The sequence shown here is derived from an EMBL/GenBank/DDBJ whole genome shotgun (WGS) entry which is preliminary data.</text>
</comment>
<name>A0A6A6NCS9_HEVBR</name>
<dbReference type="Proteomes" id="UP000467840">
    <property type="component" value="Chromosome 11"/>
</dbReference>
<organism evidence="3 4">
    <name type="scientific">Hevea brasiliensis</name>
    <name type="common">Para rubber tree</name>
    <name type="synonym">Siphonia brasiliensis</name>
    <dbReference type="NCBI Taxonomy" id="3981"/>
    <lineage>
        <taxon>Eukaryota</taxon>
        <taxon>Viridiplantae</taxon>
        <taxon>Streptophyta</taxon>
        <taxon>Embryophyta</taxon>
        <taxon>Tracheophyta</taxon>
        <taxon>Spermatophyta</taxon>
        <taxon>Magnoliopsida</taxon>
        <taxon>eudicotyledons</taxon>
        <taxon>Gunneridae</taxon>
        <taxon>Pentapetalae</taxon>
        <taxon>rosids</taxon>
        <taxon>fabids</taxon>
        <taxon>Malpighiales</taxon>
        <taxon>Euphorbiaceae</taxon>
        <taxon>Crotonoideae</taxon>
        <taxon>Micrandreae</taxon>
        <taxon>Hevea</taxon>
    </lineage>
</organism>
<reference evidence="3 4" key="1">
    <citation type="journal article" date="2020" name="Mol. Plant">
        <title>The Chromosome-Based Rubber Tree Genome Provides New Insights into Spurge Genome Evolution and Rubber Biosynthesis.</title>
        <authorList>
            <person name="Liu J."/>
            <person name="Shi C."/>
            <person name="Shi C.C."/>
            <person name="Li W."/>
            <person name="Zhang Q.J."/>
            <person name="Zhang Y."/>
            <person name="Li K."/>
            <person name="Lu H.F."/>
            <person name="Shi C."/>
            <person name="Zhu S.T."/>
            <person name="Xiao Z.Y."/>
            <person name="Nan H."/>
            <person name="Yue Y."/>
            <person name="Zhu X.G."/>
            <person name="Wu Y."/>
            <person name="Hong X.N."/>
            <person name="Fan G.Y."/>
            <person name="Tong Y."/>
            <person name="Zhang D."/>
            <person name="Mao C.L."/>
            <person name="Liu Y.L."/>
            <person name="Hao S.J."/>
            <person name="Liu W.Q."/>
            <person name="Lv M.Q."/>
            <person name="Zhang H.B."/>
            <person name="Liu Y."/>
            <person name="Hu-Tang G.R."/>
            <person name="Wang J.P."/>
            <person name="Wang J.H."/>
            <person name="Sun Y.H."/>
            <person name="Ni S.B."/>
            <person name="Chen W.B."/>
            <person name="Zhang X.C."/>
            <person name="Jiao Y.N."/>
            <person name="Eichler E.E."/>
            <person name="Li G.H."/>
            <person name="Liu X."/>
            <person name="Gao L.Z."/>
        </authorList>
    </citation>
    <scope>NUCLEOTIDE SEQUENCE [LARGE SCALE GENOMIC DNA]</scope>
    <source>
        <strain evidence="4">cv. GT1</strain>
        <tissue evidence="3">Leaf</tissue>
    </source>
</reference>
<dbReference type="Pfam" id="PF10551">
    <property type="entry name" value="MULE"/>
    <property type="match status" value="1"/>
</dbReference>
<dbReference type="EMBL" id="JAAGAX010000002">
    <property type="protein sequence ID" value="KAF2322765.1"/>
    <property type="molecule type" value="Genomic_DNA"/>
</dbReference>
<feature type="compositionally biased region" description="Basic residues" evidence="1">
    <location>
        <begin position="367"/>
        <end position="378"/>
    </location>
</feature>
<dbReference type="InterPro" id="IPR018289">
    <property type="entry name" value="MULE_transposase_dom"/>
</dbReference>
<feature type="domain" description="MULE transposase" evidence="2">
    <location>
        <begin position="228"/>
        <end position="292"/>
    </location>
</feature>
<gene>
    <name evidence="3" type="ORF">GH714_030396</name>
</gene>
<keyword evidence="4" id="KW-1185">Reference proteome</keyword>
<dbReference type="PANTHER" id="PTHR47718:SF17">
    <property type="entry name" value="PROTEIN FAR1-RELATED SEQUENCE 5-LIKE"/>
    <property type="match status" value="1"/>
</dbReference>
<accession>A0A6A6NCS9</accession>
<feature type="region of interest" description="Disordered" evidence="1">
    <location>
        <begin position="340"/>
        <end position="399"/>
    </location>
</feature>
<sequence>MQESQSDSDGQHSNIHEDEIACNVEEGLKSGMHFPTMDNLVNFYKEHARLKGFSIVIRSSCKGNGLVPKYVLMTCDKGNKPHGGKYTKRVNCPARINGTLKDNGLWVVGRVITNHIHQLDPSMSRFMAYHRYLSNGVKRSLEANDIVGIRPFKSIRLLEVQFGGSEKMGYLPKDCRNFIYNRRRLRLDEGDAESIRKLFSRLQVIERTFFYVIDVDWECRLRNILWVHPQGCALLSHEDVETFKWVFSTWLSAMGDTHPHVILTDQCESIRAAIREVMPETRHRFCLWHILSKLSEKFKGVEDFTKVNLSEWNDGLLASAVGSENVGIANSDSSVAILNPREARSRGRPRSNRFHSRRELNGGSNRGRSRGRRGRRGRGTSENAHGYLGTSINHSGDGMQMSQHQSIARIASALSFFNLLASIMGS</sequence>
<feature type="compositionally biased region" description="Polar residues" evidence="1">
    <location>
        <begin position="390"/>
        <end position="399"/>
    </location>
</feature>
<dbReference type="AlphaFoldDB" id="A0A6A6NCS9"/>
<feature type="compositionally biased region" description="Basic residues" evidence="1">
    <location>
        <begin position="346"/>
        <end position="356"/>
    </location>
</feature>
<evidence type="ECO:0000256" key="1">
    <source>
        <dbReference type="SAM" id="MobiDB-lite"/>
    </source>
</evidence>